<reference evidence="11" key="1">
    <citation type="submission" date="2016-10" db="EMBL/GenBank/DDBJ databases">
        <authorList>
            <person name="Varghese N."/>
            <person name="Submissions S."/>
        </authorList>
    </citation>
    <scope>NUCLEOTIDE SEQUENCE [LARGE SCALE GENOMIC DNA]</scope>
    <source>
        <strain evidence="11">DSM 44437</strain>
    </source>
</reference>
<evidence type="ECO:0000313" key="10">
    <source>
        <dbReference type="EMBL" id="SES44061.1"/>
    </source>
</evidence>
<dbReference type="AlphaFoldDB" id="A0A1H9XDF8"/>
<dbReference type="SUPFAM" id="SSF48317">
    <property type="entry name" value="Acid phosphatase/Vanadium-dependent haloperoxidase"/>
    <property type="match status" value="1"/>
</dbReference>
<accession>A0A1H9XDF8</accession>
<keyword evidence="3 8" id="KW-0812">Transmembrane</keyword>
<dbReference type="STRING" id="65499.SAMN04488000_13249"/>
<dbReference type="InterPro" id="IPR000326">
    <property type="entry name" value="PAP2/HPO"/>
</dbReference>
<feature type="region of interest" description="Disordered" evidence="7">
    <location>
        <begin position="1"/>
        <end position="21"/>
    </location>
</feature>
<dbReference type="Gene3D" id="1.20.144.10">
    <property type="entry name" value="Phosphatidic acid phosphatase type 2/haloperoxidase"/>
    <property type="match status" value="1"/>
</dbReference>
<evidence type="ECO:0000256" key="5">
    <source>
        <dbReference type="ARBA" id="ARBA00022989"/>
    </source>
</evidence>
<dbReference type="GO" id="GO:0005886">
    <property type="term" value="C:plasma membrane"/>
    <property type="evidence" value="ECO:0007669"/>
    <property type="project" value="UniProtKB-SubCell"/>
</dbReference>
<gene>
    <name evidence="10" type="ORF">SAMN04488000_13249</name>
</gene>
<dbReference type="InterPro" id="IPR036938">
    <property type="entry name" value="PAP2/HPO_sf"/>
</dbReference>
<dbReference type="PANTHER" id="PTHR14969">
    <property type="entry name" value="SPHINGOSINE-1-PHOSPHATE PHOSPHOHYDROLASE"/>
    <property type="match status" value="1"/>
</dbReference>
<name>A0A1H9XDF8_9PSEU</name>
<protein>
    <submittedName>
        <fullName evidence="10">Undecaprenyl-diphosphatase</fullName>
    </submittedName>
</protein>
<dbReference type="Pfam" id="PF01569">
    <property type="entry name" value="PAP2"/>
    <property type="match status" value="1"/>
</dbReference>
<keyword evidence="2" id="KW-1003">Cell membrane</keyword>
<organism evidence="10 11">
    <name type="scientific">Lentzea albida</name>
    <dbReference type="NCBI Taxonomy" id="65499"/>
    <lineage>
        <taxon>Bacteria</taxon>
        <taxon>Bacillati</taxon>
        <taxon>Actinomycetota</taxon>
        <taxon>Actinomycetes</taxon>
        <taxon>Pseudonocardiales</taxon>
        <taxon>Pseudonocardiaceae</taxon>
        <taxon>Lentzea</taxon>
    </lineage>
</organism>
<evidence type="ECO:0000256" key="3">
    <source>
        <dbReference type="ARBA" id="ARBA00022692"/>
    </source>
</evidence>
<dbReference type="OrthoDB" id="3629916at2"/>
<evidence type="ECO:0000256" key="6">
    <source>
        <dbReference type="ARBA" id="ARBA00023136"/>
    </source>
</evidence>
<keyword evidence="5 8" id="KW-1133">Transmembrane helix</keyword>
<dbReference type="SMART" id="SM00014">
    <property type="entry name" value="acidPPc"/>
    <property type="match status" value="1"/>
</dbReference>
<evidence type="ECO:0000313" key="11">
    <source>
        <dbReference type="Proteomes" id="UP000199503"/>
    </source>
</evidence>
<feature type="transmembrane region" description="Helical" evidence="8">
    <location>
        <begin position="29"/>
        <end position="50"/>
    </location>
</feature>
<keyword evidence="6 8" id="KW-0472">Membrane</keyword>
<evidence type="ECO:0000256" key="1">
    <source>
        <dbReference type="ARBA" id="ARBA00004651"/>
    </source>
</evidence>
<proteinExistence type="predicted"/>
<dbReference type="EMBL" id="FOFV01000032">
    <property type="protein sequence ID" value="SES44061.1"/>
    <property type="molecule type" value="Genomic_DNA"/>
</dbReference>
<evidence type="ECO:0000256" key="7">
    <source>
        <dbReference type="SAM" id="MobiDB-lite"/>
    </source>
</evidence>
<evidence type="ECO:0000256" key="2">
    <source>
        <dbReference type="ARBA" id="ARBA00022475"/>
    </source>
</evidence>
<evidence type="ECO:0000259" key="9">
    <source>
        <dbReference type="SMART" id="SM00014"/>
    </source>
</evidence>
<dbReference type="Proteomes" id="UP000199503">
    <property type="component" value="Unassembled WGS sequence"/>
</dbReference>
<dbReference type="RefSeq" id="WP_089927822.1">
    <property type="nucleotide sequence ID" value="NZ_FOFV01000032.1"/>
</dbReference>
<comment type="subcellular location">
    <subcellularLocation>
        <location evidence="1">Cell membrane</location>
        <topology evidence="1">Multi-pass membrane protein</topology>
    </subcellularLocation>
</comment>
<dbReference type="PANTHER" id="PTHR14969:SF62">
    <property type="entry name" value="DECAPRENYLPHOSPHORYL-5-PHOSPHORIBOSE PHOSPHATASE RV3807C-RELATED"/>
    <property type="match status" value="1"/>
</dbReference>
<feature type="domain" description="Phosphatidic acid phosphatase type 2/haloperoxidase" evidence="9">
    <location>
        <begin position="58"/>
        <end position="168"/>
    </location>
</feature>
<evidence type="ECO:0000256" key="8">
    <source>
        <dbReference type="SAM" id="Phobius"/>
    </source>
</evidence>
<feature type="compositionally biased region" description="Acidic residues" evidence="7">
    <location>
        <begin position="1"/>
        <end position="12"/>
    </location>
</feature>
<keyword evidence="4" id="KW-0378">Hydrolase</keyword>
<evidence type="ECO:0000256" key="4">
    <source>
        <dbReference type="ARBA" id="ARBA00022801"/>
    </source>
</evidence>
<keyword evidence="11" id="KW-1185">Reference proteome</keyword>
<dbReference type="GO" id="GO:0016787">
    <property type="term" value="F:hydrolase activity"/>
    <property type="evidence" value="ECO:0007669"/>
    <property type="project" value="UniProtKB-KW"/>
</dbReference>
<sequence length="195" mass="20092">MTGEDELAELDADSLHNSEALPTRRPHPVIIAAGLTARGGLLWLPVAGLLAVAGKPKAAKKALTAAVIAMPIGHLISLVVHRRRPQAAGIPARQALPEHPDSSSFPSKHAVTAAAFGTATALADRGAAVFVTPLVLLVAYSRLRTRVHWPTDVLGGLAIGALVALAQAGIGRSASARATACRLAAMVRPVFSDHS</sequence>